<dbReference type="RefSeq" id="WP_188651629.1">
    <property type="nucleotide sequence ID" value="NZ_BMIN01000003.1"/>
</dbReference>
<reference evidence="2" key="1">
    <citation type="journal article" date="2019" name="Int. J. Syst. Evol. Microbiol.">
        <title>The Global Catalogue of Microorganisms (GCM) 10K type strain sequencing project: providing services to taxonomists for standard genome sequencing and annotation.</title>
        <authorList>
            <consortium name="The Broad Institute Genomics Platform"/>
            <consortium name="The Broad Institute Genome Sequencing Center for Infectious Disease"/>
            <person name="Wu L."/>
            <person name="Ma J."/>
        </authorList>
    </citation>
    <scope>NUCLEOTIDE SEQUENCE [LARGE SCALE GENOMIC DNA]</scope>
    <source>
        <strain evidence="2">CGMCC 1.15353</strain>
    </source>
</reference>
<gene>
    <name evidence="1" type="ORF">GCM10011389_11120</name>
</gene>
<keyword evidence="2" id="KW-1185">Reference proteome</keyword>
<sequence>MKEYVVVEPFQDKEQKHHNYRVGDKYPYGNWEPTQERVNELLDNKEHKKTFIKEVERDESKKKPKQQEDK</sequence>
<evidence type="ECO:0000313" key="2">
    <source>
        <dbReference type="Proteomes" id="UP000642571"/>
    </source>
</evidence>
<dbReference type="EMBL" id="BMIN01000003">
    <property type="protein sequence ID" value="GGD05396.1"/>
    <property type="molecule type" value="Genomic_DNA"/>
</dbReference>
<dbReference type="Proteomes" id="UP000642571">
    <property type="component" value="Unassembled WGS sequence"/>
</dbReference>
<comment type="caution">
    <text evidence="1">The sequence shown here is derived from an EMBL/GenBank/DDBJ whole genome shotgun (WGS) entry which is preliminary data.</text>
</comment>
<organism evidence="1 2">
    <name type="scientific">Pontibacillus salipaludis</name>
    <dbReference type="NCBI Taxonomy" id="1697394"/>
    <lineage>
        <taxon>Bacteria</taxon>
        <taxon>Bacillati</taxon>
        <taxon>Bacillota</taxon>
        <taxon>Bacilli</taxon>
        <taxon>Bacillales</taxon>
        <taxon>Bacillaceae</taxon>
        <taxon>Pontibacillus</taxon>
    </lineage>
</organism>
<protein>
    <submittedName>
        <fullName evidence="1">Uncharacterized protein</fullName>
    </submittedName>
</protein>
<name>A0ABQ1PWS2_9BACI</name>
<accession>A0ABQ1PWS2</accession>
<proteinExistence type="predicted"/>
<evidence type="ECO:0000313" key="1">
    <source>
        <dbReference type="EMBL" id="GGD05396.1"/>
    </source>
</evidence>